<accession>A0A7X6KVD5</accession>
<dbReference type="Pfam" id="PF13581">
    <property type="entry name" value="HATPase_c_2"/>
    <property type="match status" value="1"/>
</dbReference>
<dbReference type="InterPro" id="IPR050267">
    <property type="entry name" value="Anti-sigma-factor_SerPK"/>
</dbReference>
<keyword evidence="3" id="KW-0067">ATP-binding</keyword>
<dbReference type="AlphaFoldDB" id="A0A7X6KVD5"/>
<reference evidence="3 4" key="1">
    <citation type="submission" date="2020-04" db="EMBL/GenBank/DDBJ databases">
        <title>MicrobeNet Type strains.</title>
        <authorList>
            <person name="Nicholson A.C."/>
        </authorList>
    </citation>
    <scope>NUCLEOTIDE SEQUENCE [LARGE SCALE GENOMIC DNA]</scope>
    <source>
        <strain evidence="3 4">ATCC BAA-788</strain>
    </source>
</reference>
<feature type="domain" description="Histidine kinase/HSP90-like ATPase" evidence="2">
    <location>
        <begin position="11"/>
        <end position="124"/>
    </location>
</feature>
<dbReference type="SUPFAM" id="SSF55874">
    <property type="entry name" value="ATPase domain of HSP90 chaperone/DNA topoisomerase II/histidine kinase"/>
    <property type="match status" value="1"/>
</dbReference>
<keyword evidence="1" id="KW-0808">Transferase</keyword>
<keyword evidence="3" id="KW-0547">Nucleotide-binding</keyword>
<dbReference type="PANTHER" id="PTHR35526">
    <property type="entry name" value="ANTI-SIGMA-F FACTOR RSBW-RELATED"/>
    <property type="match status" value="1"/>
</dbReference>
<dbReference type="Gene3D" id="3.30.565.10">
    <property type="entry name" value="Histidine kinase-like ATPase, C-terminal domain"/>
    <property type="match status" value="1"/>
</dbReference>
<dbReference type="RefSeq" id="WP_168630094.1">
    <property type="nucleotide sequence ID" value="NZ_BONL01000001.1"/>
</dbReference>
<evidence type="ECO:0000313" key="3">
    <source>
        <dbReference type="EMBL" id="NKY22964.1"/>
    </source>
</evidence>
<name>A0A7X6KVD5_9CELL</name>
<evidence type="ECO:0000256" key="1">
    <source>
        <dbReference type="ARBA" id="ARBA00022527"/>
    </source>
</evidence>
<dbReference type="GO" id="GO:0005524">
    <property type="term" value="F:ATP binding"/>
    <property type="evidence" value="ECO:0007669"/>
    <property type="project" value="UniProtKB-KW"/>
</dbReference>
<keyword evidence="4" id="KW-1185">Reference proteome</keyword>
<protein>
    <submittedName>
        <fullName evidence="3">ATP-binding protein</fullName>
    </submittedName>
</protein>
<dbReference type="EMBL" id="JAAXOX010000004">
    <property type="protein sequence ID" value="NKY22964.1"/>
    <property type="molecule type" value="Genomic_DNA"/>
</dbReference>
<dbReference type="CDD" id="cd16936">
    <property type="entry name" value="HATPase_RsbW-like"/>
    <property type="match status" value="1"/>
</dbReference>
<dbReference type="GO" id="GO:0004674">
    <property type="term" value="F:protein serine/threonine kinase activity"/>
    <property type="evidence" value="ECO:0007669"/>
    <property type="project" value="UniProtKB-KW"/>
</dbReference>
<dbReference type="InterPro" id="IPR003594">
    <property type="entry name" value="HATPase_dom"/>
</dbReference>
<evidence type="ECO:0000313" key="4">
    <source>
        <dbReference type="Proteomes" id="UP000581206"/>
    </source>
</evidence>
<keyword evidence="1" id="KW-0723">Serine/threonine-protein kinase</keyword>
<proteinExistence type="predicted"/>
<comment type="caution">
    <text evidence="3">The sequence shown here is derived from an EMBL/GenBank/DDBJ whole genome shotgun (WGS) entry which is preliminary data.</text>
</comment>
<dbReference type="Proteomes" id="UP000581206">
    <property type="component" value="Unassembled WGS sequence"/>
</dbReference>
<evidence type="ECO:0000259" key="2">
    <source>
        <dbReference type="Pfam" id="PF13581"/>
    </source>
</evidence>
<gene>
    <name evidence="3" type="ORF">HGA03_09860</name>
</gene>
<sequence>MEHAATARWTVPAELTAVATARGWAARFLSGHDLPDDLVHLAELLVSELVTNAVRHAHTRAVSVTITVEPERVRVEVRDDDPLPPSLVTARPGDLGGRGIGMLARIGADWGVTDHGPAGKSVWAVLARG</sequence>
<keyword evidence="1" id="KW-0418">Kinase</keyword>
<organism evidence="3 4">
    <name type="scientific">Cellulomonas denverensis</name>
    <dbReference type="NCBI Taxonomy" id="264297"/>
    <lineage>
        <taxon>Bacteria</taxon>
        <taxon>Bacillati</taxon>
        <taxon>Actinomycetota</taxon>
        <taxon>Actinomycetes</taxon>
        <taxon>Micrococcales</taxon>
        <taxon>Cellulomonadaceae</taxon>
        <taxon>Cellulomonas</taxon>
    </lineage>
</organism>
<dbReference type="PANTHER" id="PTHR35526:SF3">
    <property type="entry name" value="ANTI-SIGMA-F FACTOR RSBW"/>
    <property type="match status" value="1"/>
</dbReference>
<dbReference type="InterPro" id="IPR036890">
    <property type="entry name" value="HATPase_C_sf"/>
</dbReference>